<sequence>MRIQTRTQRTGHYVASEGLTGRYVASGTKPRRVLLVFVVKSQRKLRLRRNETRFDENSNENAKEDLSEALQRPSLVRAQSLRSDRAWLELYRYVATELCNRFAALPFSAINLGVFCGFWENKFYLPKSFRKTCFGLYVASEGQTGRYEASGSKQRRVLLVFVIKSQRKLRLRRNEKRFDEDLKENLKEDLSEA</sequence>
<dbReference type="Proteomes" id="UP000712281">
    <property type="component" value="Unassembled WGS sequence"/>
</dbReference>
<accession>A0A8S9IEQ8</accession>
<organism evidence="1 2">
    <name type="scientific">Brassica cretica</name>
    <name type="common">Mustard</name>
    <dbReference type="NCBI Taxonomy" id="69181"/>
    <lineage>
        <taxon>Eukaryota</taxon>
        <taxon>Viridiplantae</taxon>
        <taxon>Streptophyta</taxon>
        <taxon>Embryophyta</taxon>
        <taxon>Tracheophyta</taxon>
        <taxon>Spermatophyta</taxon>
        <taxon>Magnoliopsida</taxon>
        <taxon>eudicotyledons</taxon>
        <taxon>Gunneridae</taxon>
        <taxon>Pentapetalae</taxon>
        <taxon>rosids</taxon>
        <taxon>malvids</taxon>
        <taxon>Brassicales</taxon>
        <taxon>Brassicaceae</taxon>
        <taxon>Brassiceae</taxon>
        <taxon>Brassica</taxon>
    </lineage>
</organism>
<evidence type="ECO:0000313" key="2">
    <source>
        <dbReference type="Proteomes" id="UP000712281"/>
    </source>
</evidence>
<dbReference type="EMBL" id="QGKW02001911">
    <property type="protein sequence ID" value="KAF2568229.1"/>
    <property type="molecule type" value="Genomic_DNA"/>
</dbReference>
<proteinExistence type="predicted"/>
<name>A0A8S9IEQ8_BRACR</name>
<comment type="caution">
    <text evidence="1">The sequence shown here is derived from an EMBL/GenBank/DDBJ whole genome shotgun (WGS) entry which is preliminary data.</text>
</comment>
<reference evidence="1" key="1">
    <citation type="submission" date="2019-12" db="EMBL/GenBank/DDBJ databases">
        <title>Genome sequencing and annotation of Brassica cretica.</title>
        <authorList>
            <person name="Studholme D.J."/>
            <person name="Sarris P.F."/>
        </authorList>
    </citation>
    <scope>NUCLEOTIDE SEQUENCE</scope>
    <source>
        <strain evidence="1">PFS-001/15</strain>
        <tissue evidence="1">Leaf</tissue>
    </source>
</reference>
<evidence type="ECO:0000313" key="1">
    <source>
        <dbReference type="EMBL" id="KAF2568229.1"/>
    </source>
</evidence>
<gene>
    <name evidence="1" type="ORF">F2Q68_00025932</name>
</gene>
<dbReference type="AlphaFoldDB" id="A0A8S9IEQ8"/>
<protein>
    <submittedName>
        <fullName evidence="1">Uncharacterized protein</fullName>
    </submittedName>
</protein>